<evidence type="ECO:0000256" key="3">
    <source>
        <dbReference type="ARBA" id="ARBA00022723"/>
    </source>
</evidence>
<feature type="domain" description="Manganese/iron superoxide dismutase N-terminal" evidence="8">
    <location>
        <begin position="25"/>
        <end position="108"/>
    </location>
</feature>
<proteinExistence type="inferred from homology"/>
<dbReference type="OrthoDB" id="9803125at2"/>
<keyword evidence="7" id="KW-0732">Signal</keyword>
<feature type="signal peptide" evidence="7">
    <location>
        <begin position="1"/>
        <end position="19"/>
    </location>
</feature>
<dbReference type="InterPro" id="IPR001189">
    <property type="entry name" value="Mn/Fe_SOD"/>
</dbReference>
<feature type="binding site" evidence="5">
    <location>
        <position position="188"/>
    </location>
    <ligand>
        <name>Mn(2+)</name>
        <dbReference type="ChEBI" id="CHEBI:29035"/>
    </ligand>
</feature>
<name>A0A418ZXK4_9RHOB</name>
<evidence type="ECO:0000259" key="8">
    <source>
        <dbReference type="Pfam" id="PF00081"/>
    </source>
</evidence>
<dbReference type="RefSeq" id="WP_119886012.1">
    <property type="nucleotide sequence ID" value="NZ_CP067169.1"/>
</dbReference>
<protein>
    <recommendedName>
        <fullName evidence="2 6">Superoxide dismutase</fullName>
        <ecNumber evidence="2 6">1.15.1.1</ecNumber>
    </recommendedName>
</protein>
<dbReference type="EMBL" id="QZEV01000028">
    <property type="protein sequence ID" value="RJL05228.1"/>
    <property type="molecule type" value="Genomic_DNA"/>
</dbReference>
<dbReference type="InterPro" id="IPR019832">
    <property type="entry name" value="Mn/Fe_SOD_C"/>
</dbReference>
<dbReference type="GO" id="GO:0004784">
    <property type="term" value="F:superoxide dismutase activity"/>
    <property type="evidence" value="ECO:0007669"/>
    <property type="project" value="UniProtKB-EC"/>
</dbReference>
<dbReference type="PANTHER" id="PTHR43595:SF2">
    <property type="entry name" value="SMALL RIBOSOMAL SUBUNIT PROTEIN MS42"/>
    <property type="match status" value="1"/>
</dbReference>
<evidence type="ECO:0000256" key="6">
    <source>
        <dbReference type="RuleBase" id="RU000414"/>
    </source>
</evidence>
<evidence type="ECO:0000313" key="10">
    <source>
        <dbReference type="EMBL" id="RJL05228.1"/>
    </source>
</evidence>
<comment type="function">
    <text evidence="6">Destroys radicals which are normally produced within the cells and which are toxic to biological systems.</text>
</comment>
<dbReference type="PIRSF" id="PIRSF000349">
    <property type="entry name" value="SODismutase"/>
    <property type="match status" value="1"/>
</dbReference>
<accession>A0A418ZXK4</accession>
<organism evidence="10 11">
    <name type="scientific">Paracoccus aestuarii</name>
    <dbReference type="NCBI Taxonomy" id="453842"/>
    <lineage>
        <taxon>Bacteria</taxon>
        <taxon>Pseudomonadati</taxon>
        <taxon>Pseudomonadota</taxon>
        <taxon>Alphaproteobacteria</taxon>
        <taxon>Rhodobacterales</taxon>
        <taxon>Paracoccaceae</taxon>
        <taxon>Paracoccus</taxon>
    </lineage>
</organism>
<feature type="binding site" evidence="5">
    <location>
        <position position="100"/>
    </location>
    <ligand>
        <name>Mn(2+)</name>
        <dbReference type="ChEBI" id="CHEBI:29035"/>
    </ligand>
</feature>
<dbReference type="AlphaFoldDB" id="A0A418ZXK4"/>
<dbReference type="InterPro" id="IPR036314">
    <property type="entry name" value="SOD_C_sf"/>
</dbReference>
<keyword evidence="11" id="KW-1185">Reference proteome</keyword>
<evidence type="ECO:0000259" key="9">
    <source>
        <dbReference type="Pfam" id="PF02777"/>
    </source>
</evidence>
<dbReference type="Pfam" id="PF02777">
    <property type="entry name" value="Sod_Fe_C"/>
    <property type="match status" value="1"/>
</dbReference>
<comment type="caution">
    <text evidence="10">The sequence shown here is derived from an EMBL/GenBank/DDBJ whole genome shotgun (WGS) entry which is preliminary data.</text>
</comment>
<gene>
    <name evidence="10" type="ORF">D3P06_07725</name>
</gene>
<evidence type="ECO:0000256" key="1">
    <source>
        <dbReference type="ARBA" id="ARBA00008714"/>
    </source>
</evidence>
<dbReference type="InterPro" id="IPR036324">
    <property type="entry name" value="Mn/Fe_SOD_N_sf"/>
</dbReference>
<dbReference type="PANTHER" id="PTHR43595">
    <property type="entry name" value="37S RIBOSOMAL PROTEIN S26, MITOCHONDRIAL"/>
    <property type="match status" value="1"/>
</dbReference>
<keyword evidence="3 5" id="KW-0479">Metal-binding</keyword>
<evidence type="ECO:0000256" key="2">
    <source>
        <dbReference type="ARBA" id="ARBA00012682"/>
    </source>
</evidence>
<dbReference type="SUPFAM" id="SSF54719">
    <property type="entry name" value="Fe,Mn superoxide dismutase (SOD), C-terminal domain"/>
    <property type="match status" value="1"/>
</dbReference>
<dbReference type="Pfam" id="PF00081">
    <property type="entry name" value="Sod_Fe_N"/>
    <property type="match status" value="1"/>
</dbReference>
<dbReference type="InterPro" id="IPR019831">
    <property type="entry name" value="Mn/Fe_SOD_N"/>
</dbReference>
<keyword evidence="4 6" id="KW-0560">Oxidoreductase</keyword>
<evidence type="ECO:0000256" key="5">
    <source>
        <dbReference type="PIRSR" id="PIRSR000349-1"/>
    </source>
</evidence>
<comment type="catalytic activity">
    <reaction evidence="6">
        <text>2 superoxide + 2 H(+) = H2O2 + O2</text>
        <dbReference type="Rhea" id="RHEA:20696"/>
        <dbReference type="ChEBI" id="CHEBI:15378"/>
        <dbReference type="ChEBI" id="CHEBI:15379"/>
        <dbReference type="ChEBI" id="CHEBI:16240"/>
        <dbReference type="ChEBI" id="CHEBI:18421"/>
        <dbReference type="EC" id="1.15.1.1"/>
    </reaction>
</comment>
<evidence type="ECO:0000256" key="7">
    <source>
        <dbReference type="SAM" id="SignalP"/>
    </source>
</evidence>
<comment type="similarity">
    <text evidence="1 6">Belongs to the iron/manganese superoxide dismutase family.</text>
</comment>
<sequence>MRNTLAVLALCTMPAAALAQQEGPFSLPELPYGYDALEPVIDAETMELHHSRHHQSFIDNLNSAVADGDIAEDAQVEDLLASASTQTDRVRNSAGGHWNHTFFWELMAPEGERGEMSSELSEAITAVFGSEDDFRSAFEQAGAGQFGSGWAWLIVDDAGQLQVTSTPNQDNPLMDVAEVQGTPILGNDVWEHAYYLTYNNRRGDYLETWWDVVNWDQVSENYAAALAE</sequence>
<feature type="binding site" evidence="5">
    <location>
        <position position="49"/>
    </location>
    <ligand>
        <name>Mn(2+)</name>
        <dbReference type="ChEBI" id="CHEBI:29035"/>
    </ligand>
</feature>
<dbReference type="EC" id="1.15.1.1" evidence="2 6"/>
<dbReference type="Gene3D" id="1.10.287.990">
    <property type="entry name" value="Fe,Mn superoxide dismutase (SOD) domain"/>
    <property type="match status" value="1"/>
</dbReference>
<dbReference type="GO" id="GO:0046872">
    <property type="term" value="F:metal ion binding"/>
    <property type="evidence" value="ECO:0007669"/>
    <property type="project" value="UniProtKB-KW"/>
</dbReference>
<feature type="domain" description="Manganese/iron superoxide dismutase C-terminal" evidence="9">
    <location>
        <begin position="117"/>
        <end position="220"/>
    </location>
</feature>
<dbReference type="GO" id="GO:0005737">
    <property type="term" value="C:cytoplasm"/>
    <property type="evidence" value="ECO:0007669"/>
    <property type="project" value="TreeGrafter"/>
</dbReference>
<dbReference type="InterPro" id="IPR019833">
    <property type="entry name" value="Mn/Fe_SOD_BS"/>
</dbReference>
<dbReference type="PRINTS" id="PR01703">
    <property type="entry name" value="MNSODISMTASE"/>
</dbReference>
<dbReference type="Gene3D" id="3.55.40.20">
    <property type="entry name" value="Iron/manganese superoxide dismutase, C-terminal domain"/>
    <property type="match status" value="1"/>
</dbReference>
<dbReference type="PROSITE" id="PS00088">
    <property type="entry name" value="SOD_MN"/>
    <property type="match status" value="1"/>
</dbReference>
<reference evidence="10 11" key="1">
    <citation type="submission" date="2018-09" db="EMBL/GenBank/DDBJ databases">
        <title>Paracoccus onubensis nov. sp. a moderate halophilic bacterium isolated from Gruta de las Maravillas (Aracena, Spain).</title>
        <authorList>
            <person name="Jurado V."/>
            <person name="Gutierrez-Patricio S."/>
            <person name="Gonzalez-Pimentel J.L."/>
            <person name="Laiz L."/>
            <person name="Saiz-Jimenez C."/>
        </authorList>
    </citation>
    <scope>NUCLEOTIDE SEQUENCE [LARGE SCALE GENOMIC DNA]</scope>
    <source>
        <strain evidence="10 11">DSM 19484</strain>
    </source>
</reference>
<dbReference type="Proteomes" id="UP000285530">
    <property type="component" value="Unassembled WGS sequence"/>
</dbReference>
<feature type="chain" id="PRO_5019035772" description="Superoxide dismutase" evidence="7">
    <location>
        <begin position="20"/>
        <end position="228"/>
    </location>
</feature>
<dbReference type="SUPFAM" id="SSF46609">
    <property type="entry name" value="Fe,Mn superoxide dismutase (SOD), N-terminal domain"/>
    <property type="match status" value="1"/>
</dbReference>
<evidence type="ECO:0000313" key="11">
    <source>
        <dbReference type="Proteomes" id="UP000285530"/>
    </source>
</evidence>
<feature type="binding site" evidence="5">
    <location>
        <position position="192"/>
    </location>
    <ligand>
        <name>Mn(2+)</name>
        <dbReference type="ChEBI" id="CHEBI:29035"/>
    </ligand>
</feature>
<evidence type="ECO:0000256" key="4">
    <source>
        <dbReference type="ARBA" id="ARBA00023002"/>
    </source>
</evidence>